<dbReference type="eggNOG" id="KOG2407">
    <property type="taxonomic scope" value="Eukaryota"/>
</dbReference>
<reference evidence="3" key="1">
    <citation type="submission" date="2013-04" db="EMBL/GenBank/DDBJ databases">
        <title>The Genome Sequence of Fonticula alba ATCC 38817.</title>
        <authorList>
            <consortium name="The Broad Institute Genomics Platform"/>
            <person name="Russ C."/>
            <person name="Cuomo C."/>
            <person name="Burger G."/>
            <person name="Gray M.W."/>
            <person name="Holland P.W.H."/>
            <person name="King N."/>
            <person name="Lang F.B.F."/>
            <person name="Roger A.J."/>
            <person name="Ruiz-Trillo I."/>
            <person name="Brown M."/>
            <person name="Walker B."/>
            <person name="Young S."/>
            <person name="Zeng Q."/>
            <person name="Gargeya S."/>
            <person name="Fitzgerald M."/>
            <person name="Haas B."/>
            <person name="Abouelleil A."/>
            <person name="Allen A.W."/>
            <person name="Alvarado L."/>
            <person name="Arachchi H.M."/>
            <person name="Berlin A.M."/>
            <person name="Chapman S.B."/>
            <person name="Gainer-Dewar J."/>
            <person name="Goldberg J."/>
            <person name="Griggs A."/>
            <person name="Gujja S."/>
            <person name="Hansen M."/>
            <person name="Howarth C."/>
            <person name="Imamovic A."/>
            <person name="Ireland A."/>
            <person name="Larimer J."/>
            <person name="McCowan C."/>
            <person name="Murphy C."/>
            <person name="Pearson M."/>
            <person name="Poon T.W."/>
            <person name="Priest M."/>
            <person name="Roberts A."/>
            <person name="Saif S."/>
            <person name="Shea T."/>
            <person name="Sisk P."/>
            <person name="Sykes S."/>
            <person name="Wortman J."/>
            <person name="Nusbaum C."/>
            <person name="Birren B."/>
        </authorList>
    </citation>
    <scope>NUCLEOTIDE SEQUENCE [LARGE SCALE GENOMIC DNA]</scope>
    <source>
        <strain evidence="3">ATCC 38817</strain>
    </source>
</reference>
<dbReference type="RefSeq" id="XP_009494542.1">
    <property type="nucleotide sequence ID" value="XM_009496267.1"/>
</dbReference>
<evidence type="ECO:0008006" key="5">
    <source>
        <dbReference type="Google" id="ProtNLM"/>
    </source>
</evidence>
<keyword evidence="4" id="KW-1185">Reference proteome</keyword>
<dbReference type="PANTHER" id="PTHR12959">
    <property type="entry name" value="GPI TRANSAMIDASE COMPONENT PIG-T-RELATED"/>
    <property type="match status" value="1"/>
</dbReference>
<sequence>MRRPSFCRASLPGLALVGWLVLVLVGLVTADAPSGVDFRAAASSSTFREQLVISPTADGLHTFLRAEFLISSPADLAHADAPNPRQHYRSDVYPAAVRQIFHLNPHLEAAALTFSQGQFMLSEWGALDLGHGAAGQAAQRAASPARRLLLQSQELVPTGSRLVGLFRPSATSTPADIGTASMDAHLDASWSGLTNILGGLFCVSSHDMTSERVVDSVFEAGESPGPTAWLLSRSSMLPRESSCTENLSALRRWVLPCAVSGEMPLGPGAAGLGDRGVASGGGLAGILLSSPHGIFSAPWHSLSLFLSRTEGIRVAVDLVVPNSRARTIKQAWGIGMQVANVPPVAVSHVSLCPVASSSRVLIFPGLATTKVAATATAAMAVPGPTLREITTAEDLAAMLDARLGPAEEDTSVEAVPLHGDAAGRLPILVERSLTSDLSDQGSGLLVTRILFRLPASDGPDAPSICHVRLDDVLPWFLVPFLHTLRHSMVSTGTSGSASGAGDAALASSRPDFRLEGLAFAPAVPEHSPAQLRIDFTLAAGAGPGPHEGEVLFEMRVRKRFIHIDLHPPDANRGFEIFPSEVQVECQLPAGHDARLIPTGLAWPADGAASPAMASSTPSGSVALRYRAFTRPLLVYLPLPDFSMPFNVIAGTSTVIALFFGYMFNHLVRAVVVKPARSAGLKARLGGLLRRRPAPPAAS</sequence>
<dbReference type="Proteomes" id="UP000030693">
    <property type="component" value="Unassembled WGS sequence"/>
</dbReference>
<proteinExistence type="predicted"/>
<dbReference type="GeneID" id="20527091"/>
<keyword evidence="1" id="KW-0472">Membrane</keyword>
<keyword evidence="2" id="KW-0732">Signal</keyword>
<accession>A0A058ZAI5</accession>
<dbReference type="GO" id="GO:0042765">
    <property type="term" value="C:GPI-anchor transamidase complex"/>
    <property type="evidence" value="ECO:0007669"/>
    <property type="project" value="InterPro"/>
</dbReference>
<name>A0A058ZAI5_FONAL</name>
<gene>
    <name evidence="3" type="ORF">H696_02366</name>
</gene>
<keyword evidence="1" id="KW-1133">Transmembrane helix</keyword>
<dbReference type="EMBL" id="KB932203">
    <property type="protein sequence ID" value="KCV71419.1"/>
    <property type="molecule type" value="Genomic_DNA"/>
</dbReference>
<feature type="transmembrane region" description="Helical" evidence="1">
    <location>
        <begin position="643"/>
        <end position="663"/>
    </location>
</feature>
<feature type="chain" id="PRO_5001566251" description="GPI transamidase component PIG-T" evidence="2">
    <location>
        <begin position="31"/>
        <end position="698"/>
    </location>
</feature>
<feature type="signal peptide" evidence="2">
    <location>
        <begin position="1"/>
        <end position="30"/>
    </location>
</feature>
<evidence type="ECO:0000256" key="1">
    <source>
        <dbReference type="SAM" id="Phobius"/>
    </source>
</evidence>
<dbReference type="AlphaFoldDB" id="A0A058ZAI5"/>
<dbReference type="GO" id="GO:0016255">
    <property type="term" value="P:attachment of GPI anchor to protein"/>
    <property type="evidence" value="ECO:0007669"/>
    <property type="project" value="InterPro"/>
</dbReference>
<dbReference type="Pfam" id="PF04113">
    <property type="entry name" value="Gpi16"/>
    <property type="match status" value="2"/>
</dbReference>
<dbReference type="InterPro" id="IPR007245">
    <property type="entry name" value="PIG-T"/>
</dbReference>
<protein>
    <recommendedName>
        <fullName evidence="5">GPI transamidase component PIG-T</fullName>
    </recommendedName>
</protein>
<evidence type="ECO:0000313" key="4">
    <source>
        <dbReference type="Proteomes" id="UP000030693"/>
    </source>
</evidence>
<keyword evidence="1" id="KW-0812">Transmembrane</keyword>
<evidence type="ECO:0000313" key="3">
    <source>
        <dbReference type="EMBL" id="KCV71419.1"/>
    </source>
</evidence>
<dbReference type="OrthoDB" id="331263at2759"/>
<dbReference type="STRING" id="691883.A0A058ZAI5"/>
<organism evidence="3">
    <name type="scientific">Fonticula alba</name>
    <name type="common">Slime mold</name>
    <dbReference type="NCBI Taxonomy" id="691883"/>
    <lineage>
        <taxon>Eukaryota</taxon>
        <taxon>Rotosphaerida</taxon>
        <taxon>Fonticulaceae</taxon>
        <taxon>Fonticula</taxon>
    </lineage>
</organism>
<dbReference type="PANTHER" id="PTHR12959:SF11">
    <property type="entry name" value="GPI TRANSAMIDASE COMPONENT PIG-T"/>
    <property type="match status" value="1"/>
</dbReference>
<evidence type="ECO:0000256" key="2">
    <source>
        <dbReference type="SAM" id="SignalP"/>
    </source>
</evidence>